<dbReference type="PaxDb" id="3880-AES77301"/>
<sequence length="214" mass="24043">MGDQPVTMVEFHGLIAAAKALADQMAALYNTTTARTAALTAKIDNINNNNRNNINNQNRDVNQLGFHVVERIELLTPMLSIDSLLFDSDNATKSQVNDITVHDQNNKNNNSTDSIPSSDENAFVENKKDANLSHMANVHIPMHVPWHYNVPPCMYNLQNPSQQMPSCQAYRSYLQNNMHWTSNIGVNKKLRATKKISLIIRNGLNTCFGPLTYF</sequence>
<keyword evidence="3" id="KW-1185">Reference proteome</keyword>
<dbReference type="HOGENOM" id="CLU_1290699_0_0_1"/>
<protein>
    <submittedName>
        <fullName evidence="1 2">Uncharacterized protein</fullName>
    </submittedName>
</protein>
<evidence type="ECO:0000313" key="1">
    <source>
        <dbReference type="EMBL" id="AES77301.1"/>
    </source>
</evidence>
<reference evidence="2" key="3">
    <citation type="submission" date="2015-04" db="UniProtKB">
        <authorList>
            <consortium name="EnsemblPlants"/>
        </authorList>
    </citation>
    <scope>IDENTIFICATION</scope>
    <source>
        <strain evidence="2">cv. Jemalong A17</strain>
    </source>
</reference>
<organism evidence="1 3">
    <name type="scientific">Medicago truncatula</name>
    <name type="common">Barrel medic</name>
    <name type="synonym">Medicago tribuloides</name>
    <dbReference type="NCBI Taxonomy" id="3880"/>
    <lineage>
        <taxon>Eukaryota</taxon>
        <taxon>Viridiplantae</taxon>
        <taxon>Streptophyta</taxon>
        <taxon>Embryophyta</taxon>
        <taxon>Tracheophyta</taxon>
        <taxon>Spermatophyta</taxon>
        <taxon>Magnoliopsida</taxon>
        <taxon>eudicotyledons</taxon>
        <taxon>Gunneridae</taxon>
        <taxon>Pentapetalae</taxon>
        <taxon>rosids</taxon>
        <taxon>fabids</taxon>
        <taxon>Fabales</taxon>
        <taxon>Fabaceae</taxon>
        <taxon>Papilionoideae</taxon>
        <taxon>50 kb inversion clade</taxon>
        <taxon>NPAAA clade</taxon>
        <taxon>Hologalegina</taxon>
        <taxon>IRL clade</taxon>
        <taxon>Trifolieae</taxon>
        <taxon>Medicago</taxon>
    </lineage>
</organism>
<evidence type="ECO:0000313" key="2">
    <source>
        <dbReference type="EnsemblPlants" id="AES77301"/>
    </source>
</evidence>
<evidence type="ECO:0000313" key="3">
    <source>
        <dbReference type="Proteomes" id="UP000002051"/>
    </source>
</evidence>
<gene>
    <name evidence="1" type="ordered locus">MTR_7g009000</name>
</gene>
<dbReference type="AlphaFoldDB" id="G7KYR6"/>
<accession>G7KYR6</accession>
<reference evidence="1 3" key="1">
    <citation type="journal article" date="2011" name="Nature">
        <title>The Medicago genome provides insight into the evolution of rhizobial symbioses.</title>
        <authorList>
            <person name="Young N.D."/>
            <person name="Debelle F."/>
            <person name="Oldroyd G.E."/>
            <person name="Geurts R."/>
            <person name="Cannon S.B."/>
            <person name="Udvardi M.K."/>
            <person name="Benedito V.A."/>
            <person name="Mayer K.F."/>
            <person name="Gouzy J."/>
            <person name="Schoof H."/>
            <person name="Van de Peer Y."/>
            <person name="Proost S."/>
            <person name="Cook D.R."/>
            <person name="Meyers B.C."/>
            <person name="Spannagl M."/>
            <person name="Cheung F."/>
            <person name="De Mita S."/>
            <person name="Krishnakumar V."/>
            <person name="Gundlach H."/>
            <person name="Zhou S."/>
            <person name="Mudge J."/>
            <person name="Bharti A.K."/>
            <person name="Murray J.D."/>
            <person name="Naoumkina M.A."/>
            <person name="Rosen B."/>
            <person name="Silverstein K.A."/>
            <person name="Tang H."/>
            <person name="Rombauts S."/>
            <person name="Zhao P.X."/>
            <person name="Zhou P."/>
            <person name="Barbe V."/>
            <person name="Bardou P."/>
            <person name="Bechner M."/>
            <person name="Bellec A."/>
            <person name="Berger A."/>
            <person name="Berges H."/>
            <person name="Bidwell S."/>
            <person name="Bisseling T."/>
            <person name="Choisne N."/>
            <person name="Couloux A."/>
            <person name="Denny R."/>
            <person name="Deshpande S."/>
            <person name="Dai X."/>
            <person name="Doyle J.J."/>
            <person name="Dudez A.M."/>
            <person name="Farmer A.D."/>
            <person name="Fouteau S."/>
            <person name="Franken C."/>
            <person name="Gibelin C."/>
            <person name="Gish J."/>
            <person name="Goldstein S."/>
            <person name="Gonzalez A.J."/>
            <person name="Green P.J."/>
            <person name="Hallab A."/>
            <person name="Hartog M."/>
            <person name="Hua A."/>
            <person name="Humphray S.J."/>
            <person name="Jeong D.H."/>
            <person name="Jing Y."/>
            <person name="Jocker A."/>
            <person name="Kenton S.M."/>
            <person name="Kim D.J."/>
            <person name="Klee K."/>
            <person name="Lai H."/>
            <person name="Lang C."/>
            <person name="Lin S."/>
            <person name="Macmil S.L."/>
            <person name="Magdelenat G."/>
            <person name="Matthews L."/>
            <person name="McCorrison J."/>
            <person name="Monaghan E.L."/>
            <person name="Mun J.H."/>
            <person name="Najar F.Z."/>
            <person name="Nicholson C."/>
            <person name="Noirot C."/>
            <person name="O'Bleness M."/>
            <person name="Paule C.R."/>
            <person name="Poulain J."/>
            <person name="Prion F."/>
            <person name="Qin B."/>
            <person name="Qu C."/>
            <person name="Retzel E.F."/>
            <person name="Riddle C."/>
            <person name="Sallet E."/>
            <person name="Samain S."/>
            <person name="Samson N."/>
            <person name="Sanders I."/>
            <person name="Saurat O."/>
            <person name="Scarpelli C."/>
            <person name="Schiex T."/>
            <person name="Segurens B."/>
            <person name="Severin A.J."/>
            <person name="Sherrier D.J."/>
            <person name="Shi R."/>
            <person name="Sims S."/>
            <person name="Singer S.R."/>
            <person name="Sinharoy S."/>
            <person name="Sterck L."/>
            <person name="Viollet A."/>
            <person name="Wang B.B."/>
            <person name="Wang K."/>
            <person name="Wang M."/>
            <person name="Wang X."/>
            <person name="Warfsmann J."/>
            <person name="Weissenbach J."/>
            <person name="White D.D."/>
            <person name="White J.D."/>
            <person name="Wiley G.B."/>
            <person name="Wincker P."/>
            <person name="Xing Y."/>
            <person name="Yang L."/>
            <person name="Yao Z."/>
            <person name="Ying F."/>
            <person name="Zhai J."/>
            <person name="Zhou L."/>
            <person name="Zuber A."/>
            <person name="Denarie J."/>
            <person name="Dixon R.A."/>
            <person name="May G.D."/>
            <person name="Schwartz D.C."/>
            <person name="Rogers J."/>
            <person name="Quetier F."/>
            <person name="Town C.D."/>
            <person name="Roe B.A."/>
        </authorList>
    </citation>
    <scope>NUCLEOTIDE SEQUENCE [LARGE SCALE GENOMIC DNA]</scope>
    <source>
        <strain evidence="1">A17</strain>
        <strain evidence="2 3">cv. Jemalong A17</strain>
    </source>
</reference>
<proteinExistence type="predicted"/>
<dbReference type="Proteomes" id="UP000002051">
    <property type="component" value="Unassembled WGS sequence"/>
</dbReference>
<dbReference type="EMBL" id="CM001223">
    <property type="protein sequence ID" value="AES77301.1"/>
    <property type="molecule type" value="Genomic_DNA"/>
</dbReference>
<name>G7KYR6_MEDTR</name>
<dbReference type="EnsemblPlants" id="AES77301">
    <property type="protein sequence ID" value="AES77301"/>
    <property type="gene ID" value="MTR_7g009000"/>
</dbReference>
<reference evidence="1 3" key="2">
    <citation type="journal article" date="2014" name="BMC Genomics">
        <title>An improved genome release (version Mt4.0) for the model legume Medicago truncatula.</title>
        <authorList>
            <person name="Tang H."/>
            <person name="Krishnakumar V."/>
            <person name="Bidwell S."/>
            <person name="Rosen B."/>
            <person name="Chan A."/>
            <person name="Zhou S."/>
            <person name="Gentzbittel L."/>
            <person name="Childs K.L."/>
            <person name="Yandell M."/>
            <person name="Gundlach H."/>
            <person name="Mayer K.F."/>
            <person name="Schwartz D.C."/>
            <person name="Town C.D."/>
        </authorList>
    </citation>
    <scope>GENOME REANNOTATION</scope>
    <source>
        <strain evidence="2 3">cv. Jemalong A17</strain>
    </source>
</reference>